<dbReference type="InterPro" id="IPR026367">
    <property type="entry name" value="FxsC_C"/>
</dbReference>
<dbReference type="EMBL" id="JBEPEK010000536">
    <property type="protein sequence ID" value="MER7186106.1"/>
    <property type="molecule type" value="Genomic_DNA"/>
</dbReference>
<proteinExistence type="predicted"/>
<sequence length="408" mass="44780">MQVRDSLEPYFFLSYARRRGPRVLIKRFYGDLCAELRDLRARTSEPFGRPYLDVLSLQVGQDWNAGLSDAVGHCRTMVALYTPDYFLSDFCGREWKAFEDRQRTLREVTGADARALIPVLWEPVPAVPFGADHLQYENSDFGEDYARSGLRRLLVMDPGGEYRRIVKLLAQQVLIAAEHFRIPIANGLDLKAPEAAGPFPSASDLAAPGSHAVLLVAARTTATAHPHSADPRCPCHGDSPADWNPFHAEHEEPLAAHARHLLEQSGLTVRTETVSDLLGQHLERARAQGQVAILLVEAWAAADEAYRNALRAYDRENHPGSVAIVPCGADGTGESSQSKAYWETVRGAFPLNWASGAGEPLPLVQLGVLSDDFDSLLHAAVAKAGNHLFSFLGEEAVHRTTPPRPCPS</sequence>
<evidence type="ECO:0000259" key="1">
    <source>
        <dbReference type="Pfam" id="PF13676"/>
    </source>
</evidence>
<dbReference type="Gene3D" id="3.40.50.10140">
    <property type="entry name" value="Toll/interleukin-1 receptor homology (TIR) domain"/>
    <property type="match status" value="1"/>
</dbReference>
<dbReference type="Pfam" id="PF13676">
    <property type="entry name" value="TIR_2"/>
    <property type="match status" value="1"/>
</dbReference>
<comment type="caution">
    <text evidence="2">The sequence shown here is derived from an EMBL/GenBank/DDBJ whole genome shotgun (WGS) entry which is preliminary data.</text>
</comment>
<dbReference type="InterPro" id="IPR047603">
    <property type="entry name" value="FxsC_N"/>
</dbReference>
<dbReference type="RefSeq" id="WP_350789513.1">
    <property type="nucleotide sequence ID" value="NZ_JBEPEK010000536.1"/>
</dbReference>
<name>A0ABV1XAU1_9ACTN</name>
<dbReference type="Proteomes" id="UP001474181">
    <property type="component" value="Unassembled WGS sequence"/>
</dbReference>
<accession>A0ABV1XAU1</accession>
<feature type="domain" description="TIR" evidence="1">
    <location>
        <begin position="49"/>
        <end position="153"/>
    </location>
</feature>
<evidence type="ECO:0000313" key="2">
    <source>
        <dbReference type="EMBL" id="MER7186106.1"/>
    </source>
</evidence>
<dbReference type="InterPro" id="IPR000157">
    <property type="entry name" value="TIR_dom"/>
</dbReference>
<reference evidence="2 3" key="1">
    <citation type="submission" date="2024-06" db="EMBL/GenBank/DDBJ databases">
        <title>The Natural Products Discovery Center: Release of the First 8490 Sequenced Strains for Exploring Actinobacteria Biosynthetic Diversity.</title>
        <authorList>
            <person name="Kalkreuter E."/>
            <person name="Kautsar S.A."/>
            <person name="Yang D."/>
            <person name="Bader C.D."/>
            <person name="Teijaro C.N."/>
            <person name="Fluegel L."/>
            <person name="Davis C.M."/>
            <person name="Simpson J.R."/>
            <person name="Lauterbach L."/>
            <person name="Steele A.D."/>
            <person name="Gui C."/>
            <person name="Meng S."/>
            <person name="Li G."/>
            <person name="Viehrig K."/>
            <person name="Ye F."/>
            <person name="Su P."/>
            <person name="Kiefer A.F."/>
            <person name="Nichols A."/>
            <person name="Cepeda A.J."/>
            <person name="Yan W."/>
            <person name="Fan B."/>
            <person name="Jiang Y."/>
            <person name="Adhikari A."/>
            <person name="Zheng C.-J."/>
            <person name="Schuster L."/>
            <person name="Cowan T.M."/>
            <person name="Smanski M.J."/>
            <person name="Chevrette M.G."/>
            <person name="De Carvalho L.P.S."/>
            <person name="Shen B."/>
        </authorList>
    </citation>
    <scope>NUCLEOTIDE SEQUENCE [LARGE SCALE GENOMIC DNA]</scope>
    <source>
        <strain evidence="2 3">NPDC000234</strain>
    </source>
</reference>
<organism evidence="2 3">
    <name type="scientific">Streptomyces hyaluromycini</name>
    <dbReference type="NCBI Taxonomy" id="1377993"/>
    <lineage>
        <taxon>Bacteria</taxon>
        <taxon>Bacillati</taxon>
        <taxon>Actinomycetota</taxon>
        <taxon>Actinomycetes</taxon>
        <taxon>Kitasatosporales</taxon>
        <taxon>Streptomycetaceae</taxon>
        <taxon>Streptomyces</taxon>
    </lineage>
</organism>
<dbReference type="InterPro" id="IPR035897">
    <property type="entry name" value="Toll_tir_struct_dom_sf"/>
</dbReference>
<protein>
    <submittedName>
        <fullName evidence="2">TIR-like protein FxsC</fullName>
    </submittedName>
</protein>
<evidence type="ECO:0000313" key="3">
    <source>
        <dbReference type="Proteomes" id="UP001474181"/>
    </source>
</evidence>
<gene>
    <name evidence="2" type="ORF">ABT404_42735</name>
</gene>
<dbReference type="SUPFAM" id="SSF52200">
    <property type="entry name" value="Toll/Interleukin receptor TIR domain"/>
    <property type="match status" value="1"/>
</dbReference>
<dbReference type="NCBIfam" id="NF040588">
    <property type="entry name" value="FxsC_Nterm"/>
    <property type="match status" value="1"/>
</dbReference>
<dbReference type="NCBIfam" id="TIGR04276">
    <property type="entry name" value="FxsC_Cterm"/>
    <property type="match status" value="1"/>
</dbReference>
<keyword evidence="3" id="KW-1185">Reference proteome</keyword>